<dbReference type="AlphaFoldDB" id="A0A6G9AUY2"/>
<organism evidence="10 11">
    <name type="scientific">Spirosoma aureum</name>
    <dbReference type="NCBI Taxonomy" id="2692134"/>
    <lineage>
        <taxon>Bacteria</taxon>
        <taxon>Pseudomonadati</taxon>
        <taxon>Bacteroidota</taxon>
        <taxon>Cytophagia</taxon>
        <taxon>Cytophagales</taxon>
        <taxon>Cytophagaceae</taxon>
        <taxon>Spirosoma</taxon>
    </lineage>
</organism>
<feature type="domain" description="ABC3 transporter permease C-terminal" evidence="8">
    <location>
        <begin position="409"/>
        <end position="524"/>
    </location>
</feature>
<feature type="domain" description="MacB-like periplasmic core" evidence="9">
    <location>
        <begin position="638"/>
        <end position="760"/>
    </location>
</feature>
<evidence type="ECO:0000313" key="11">
    <source>
        <dbReference type="Proteomes" id="UP000501802"/>
    </source>
</evidence>
<dbReference type="RefSeq" id="WP_167216049.1">
    <property type="nucleotide sequence ID" value="NZ_CP050063.1"/>
</dbReference>
<dbReference type="InterPro" id="IPR003838">
    <property type="entry name" value="ABC3_permease_C"/>
</dbReference>
<dbReference type="EMBL" id="CP050063">
    <property type="protein sequence ID" value="QIP16292.1"/>
    <property type="molecule type" value="Genomic_DNA"/>
</dbReference>
<keyword evidence="5 7" id="KW-0472">Membrane</keyword>
<keyword evidence="11" id="KW-1185">Reference proteome</keyword>
<dbReference type="InterPro" id="IPR047699">
    <property type="entry name" value="Permease_put_prefix"/>
</dbReference>
<dbReference type="GO" id="GO:0005886">
    <property type="term" value="C:plasma membrane"/>
    <property type="evidence" value="ECO:0007669"/>
    <property type="project" value="UniProtKB-SubCell"/>
</dbReference>
<name>A0A6G9AUY2_9BACT</name>
<dbReference type="InterPro" id="IPR025857">
    <property type="entry name" value="MacB_PCD"/>
</dbReference>
<keyword evidence="2" id="KW-1003">Cell membrane</keyword>
<evidence type="ECO:0000256" key="4">
    <source>
        <dbReference type="ARBA" id="ARBA00022989"/>
    </source>
</evidence>
<dbReference type="Pfam" id="PF02687">
    <property type="entry name" value="FtsX"/>
    <property type="match status" value="2"/>
</dbReference>
<evidence type="ECO:0000256" key="5">
    <source>
        <dbReference type="ARBA" id="ARBA00023136"/>
    </source>
</evidence>
<evidence type="ECO:0000256" key="1">
    <source>
        <dbReference type="ARBA" id="ARBA00004651"/>
    </source>
</evidence>
<feature type="transmembrane region" description="Helical" evidence="7">
    <location>
        <begin position="496"/>
        <end position="523"/>
    </location>
</feature>
<evidence type="ECO:0000313" key="10">
    <source>
        <dbReference type="EMBL" id="QIP16292.1"/>
    </source>
</evidence>
<dbReference type="InterPro" id="IPR050250">
    <property type="entry name" value="Macrolide_Exporter_MacB"/>
</dbReference>
<comment type="subcellular location">
    <subcellularLocation>
        <location evidence="1">Cell membrane</location>
        <topology evidence="1">Multi-pass membrane protein</topology>
    </subcellularLocation>
</comment>
<evidence type="ECO:0000256" key="6">
    <source>
        <dbReference type="ARBA" id="ARBA00038076"/>
    </source>
</evidence>
<comment type="similarity">
    <text evidence="6">Belongs to the ABC-4 integral membrane protein family.</text>
</comment>
<feature type="transmembrane region" description="Helical" evidence="7">
    <location>
        <begin position="877"/>
        <end position="897"/>
    </location>
</feature>
<dbReference type="PANTHER" id="PTHR30572">
    <property type="entry name" value="MEMBRANE COMPONENT OF TRANSPORTER-RELATED"/>
    <property type="match status" value="1"/>
</dbReference>
<evidence type="ECO:0000259" key="8">
    <source>
        <dbReference type="Pfam" id="PF02687"/>
    </source>
</evidence>
<feature type="domain" description="MacB-like periplasmic core" evidence="9">
    <location>
        <begin position="132"/>
        <end position="356"/>
    </location>
</feature>
<feature type="transmembrane region" description="Helical" evidence="7">
    <location>
        <begin position="133"/>
        <end position="154"/>
    </location>
</feature>
<gene>
    <name evidence="10" type="ORF">G8759_28445</name>
</gene>
<feature type="domain" description="ABC3 transporter permease C-terminal" evidence="8">
    <location>
        <begin position="796"/>
        <end position="905"/>
    </location>
</feature>
<feature type="transmembrane region" description="Helical" evidence="7">
    <location>
        <begin position="544"/>
        <end position="565"/>
    </location>
</feature>
<dbReference type="NCBIfam" id="NF038404">
    <property type="entry name" value="perm_prefix_2"/>
    <property type="match status" value="1"/>
</dbReference>
<evidence type="ECO:0000256" key="2">
    <source>
        <dbReference type="ARBA" id="ARBA00022475"/>
    </source>
</evidence>
<keyword evidence="3 7" id="KW-0812">Transmembrane</keyword>
<feature type="transmembrane region" description="Helical" evidence="7">
    <location>
        <begin position="403"/>
        <end position="425"/>
    </location>
</feature>
<protein>
    <submittedName>
        <fullName evidence="10">FtsX-like permease family protein</fullName>
    </submittedName>
</protein>
<dbReference type="Proteomes" id="UP000501802">
    <property type="component" value="Chromosome"/>
</dbReference>
<accession>A0A6G9AUY2</accession>
<proteinExistence type="inferred from homology"/>
<keyword evidence="4 7" id="KW-1133">Transmembrane helix</keyword>
<feature type="transmembrane region" description="Helical" evidence="7">
    <location>
        <begin position="793"/>
        <end position="817"/>
    </location>
</feature>
<evidence type="ECO:0000256" key="7">
    <source>
        <dbReference type="SAM" id="Phobius"/>
    </source>
</evidence>
<dbReference type="GO" id="GO:0022857">
    <property type="term" value="F:transmembrane transporter activity"/>
    <property type="evidence" value="ECO:0007669"/>
    <property type="project" value="TreeGrafter"/>
</dbReference>
<evidence type="ECO:0000259" key="9">
    <source>
        <dbReference type="Pfam" id="PF12704"/>
    </source>
</evidence>
<dbReference type="KEGG" id="spib:G8759_28445"/>
<evidence type="ECO:0000256" key="3">
    <source>
        <dbReference type="ARBA" id="ARBA00022692"/>
    </source>
</evidence>
<dbReference type="Pfam" id="PF12704">
    <property type="entry name" value="MacB_PCD"/>
    <property type="match status" value="2"/>
</dbReference>
<dbReference type="PANTHER" id="PTHR30572:SF4">
    <property type="entry name" value="ABC TRANSPORTER PERMEASE YTRF"/>
    <property type="match status" value="1"/>
</dbReference>
<sequence length="916" mass="103746">MKNKPNQHHLPGTDSGGLPQPPRWADGLLKWFVAPHLLEYVQGDLHEVFYKRLKQVSPAQARREYVWAVLHCLTPFFYKSLRRTDASTVSLPKAGSRYASRRDDYPKPMLTDMLRSYFKIAFRHLAKNRVYSVINIGGLATGMAVTMLIGLWIYDEVSFDTYHKNYDTIAQVRRVYTDPNIQKTDGTEAMQFPMRAALKSNYHQYFKHILMAWWVGDYTLSTEDKKMPKKGEFIDAGALEMLSLKMLKGSYASLNELHSIVLSKSASEAIFGEEDPINKQLKIDNRIDVIVTGVYEDIPRNTRFGEVQFFSPWDLWVASNDWIKKNENEWGNSSYGIYVQLKPNVSIETANASIKDFYQKSTPKEVAERSAKYAYEVFLYPMKDWHLYSEFKNGRPAGGHITFVWLFGIVGLFVLLLACINFMNLSTARSEKRAKEVGVRKAIGSLENQLIQQFLSESFLVVILSFVLSILLISVSISWFNQVADKDLSLPFLNPFFWLISIVFITITAFMAGAYPAFYLSAFQPVKVLKGTIRLGRFAALPRKILVVVQFVVSVVLIISTIVVYKQIQYAQDRPVGYNREGLITIPKNDPNYLGKLDVLRSELLNTGVVAGMELSSSPLTAIWNNMGGFTWKGKDPELADDFSITDVSYGFGQVVNWQLIAGRDFSKTFVTDTTKMIINESAANYLGFKNPIGEFVKFYDGKTSRQIIGVIKDMVRISPYEPEKRAFFFLDATYDAASQIDIKIKPTVSANEALPKIEAVFKKIVPSAAFDYKFVDKEYAKKFSNEERISKLASFFATLAIFISCLGLFGLASFVAEQRTKEIGVRKVLGASVLDLWGLLSKDFVFLVVIALAIATPTAWYLLNGWLQKYHYHTEISWWIFVVSGAGALLITLLTVSFQSIKAALVNPIKSLRSE</sequence>
<feature type="transmembrane region" description="Helical" evidence="7">
    <location>
        <begin position="845"/>
        <end position="865"/>
    </location>
</feature>
<reference evidence="10 11" key="1">
    <citation type="submission" date="2020-03" db="EMBL/GenBank/DDBJ databases">
        <authorList>
            <person name="Kim M.K."/>
        </authorList>
    </citation>
    <scope>NUCLEOTIDE SEQUENCE [LARGE SCALE GENOMIC DNA]</scope>
    <source>
        <strain evidence="10 11">BT328</strain>
    </source>
</reference>
<feature type="transmembrane region" description="Helical" evidence="7">
    <location>
        <begin position="459"/>
        <end position="480"/>
    </location>
</feature>